<protein>
    <recommendedName>
        <fullName evidence="4">HTH luxR-type domain-containing protein</fullName>
    </recommendedName>
</protein>
<dbReference type="SMART" id="SM00421">
    <property type="entry name" value="HTH_LUXR"/>
    <property type="match status" value="1"/>
</dbReference>
<dbReference type="PANTHER" id="PTHR44688:SF16">
    <property type="entry name" value="DNA-BINDING TRANSCRIPTIONAL ACTIVATOR DEVR_DOSR"/>
    <property type="match status" value="1"/>
</dbReference>
<dbReference type="SUPFAM" id="SSF46894">
    <property type="entry name" value="C-terminal effector domain of the bipartite response regulators"/>
    <property type="match status" value="1"/>
</dbReference>
<gene>
    <name evidence="5" type="ORF">KL86DYS2_10279</name>
</gene>
<keyword evidence="1" id="KW-0805">Transcription regulation</keyword>
<dbReference type="AlphaFoldDB" id="A0A212IXP5"/>
<dbReference type="RefSeq" id="WP_296946381.1">
    <property type="nucleotide sequence ID" value="NZ_LT599021.1"/>
</dbReference>
<proteinExistence type="predicted"/>
<dbReference type="GO" id="GO:0006355">
    <property type="term" value="P:regulation of DNA-templated transcription"/>
    <property type="evidence" value="ECO:0007669"/>
    <property type="project" value="InterPro"/>
</dbReference>
<evidence type="ECO:0000256" key="3">
    <source>
        <dbReference type="ARBA" id="ARBA00023163"/>
    </source>
</evidence>
<dbReference type="Pfam" id="PF00196">
    <property type="entry name" value="GerE"/>
    <property type="match status" value="1"/>
</dbReference>
<sequence length="292" mass="33316">MLFLESSSILSEVIEDNHQLIPVVNRFGIKLGLGDKSIGEICDSVGVNTEFFLVILNTFLNEDYFPQKKLQKFDIQLVIKYLKQTDAYLIHGQLYNFEKHLKAFIGMSDPNNAQMKLISRLFSEFKEELMAQIEQGMVNGDAPLALLTDLKSIIIKHISGNFNENMCYAVIFTIDSFQKDLEKHNRIREKVLKPMIDELSESGIEDLQELFVSGRITRDNKRQPLSERELDVLRLIALGFLNKEVADKLNISLNTVLSHRKNITAKLGIKTVSGLIFYCITHGYISADEIEL</sequence>
<dbReference type="PRINTS" id="PR00038">
    <property type="entry name" value="HTHLUXR"/>
</dbReference>
<dbReference type="EMBL" id="FLUL01000001">
    <property type="protein sequence ID" value="SBV91976.1"/>
    <property type="molecule type" value="Genomic_DNA"/>
</dbReference>
<dbReference type="InterPro" id="IPR036388">
    <property type="entry name" value="WH-like_DNA-bd_sf"/>
</dbReference>
<name>A0A212IXP5_9BACT</name>
<dbReference type="InterPro" id="IPR016032">
    <property type="entry name" value="Sig_transdc_resp-reg_C-effctor"/>
</dbReference>
<dbReference type="Gene3D" id="1.10.10.10">
    <property type="entry name" value="Winged helix-like DNA-binding domain superfamily/Winged helix DNA-binding domain"/>
    <property type="match status" value="1"/>
</dbReference>
<evidence type="ECO:0000256" key="1">
    <source>
        <dbReference type="ARBA" id="ARBA00023015"/>
    </source>
</evidence>
<keyword evidence="3" id="KW-0804">Transcription</keyword>
<dbReference type="GO" id="GO:0003677">
    <property type="term" value="F:DNA binding"/>
    <property type="evidence" value="ECO:0007669"/>
    <property type="project" value="UniProtKB-KW"/>
</dbReference>
<reference evidence="5" key="1">
    <citation type="submission" date="2016-04" db="EMBL/GenBank/DDBJ databases">
        <authorList>
            <person name="Evans L.H."/>
            <person name="Alamgir A."/>
            <person name="Owens N."/>
            <person name="Weber N.D."/>
            <person name="Virtaneva K."/>
            <person name="Barbian K."/>
            <person name="Babar A."/>
            <person name="Rosenke K."/>
        </authorList>
    </citation>
    <scope>NUCLEOTIDE SEQUENCE</scope>
    <source>
        <strain evidence="5">86-2</strain>
    </source>
</reference>
<evidence type="ECO:0000259" key="4">
    <source>
        <dbReference type="PROSITE" id="PS50043"/>
    </source>
</evidence>
<feature type="domain" description="HTH luxR-type" evidence="4">
    <location>
        <begin position="218"/>
        <end position="283"/>
    </location>
</feature>
<dbReference type="PROSITE" id="PS50043">
    <property type="entry name" value="HTH_LUXR_2"/>
    <property type="match status" value="1"/>
</dbReference>
<dbReference type="CDD" id="cd06170">
    <property type="entry name" value="LuxR_C_like"/>
    <property type="match status" value="1"/>
</dbReference>
<dbReference type="PANTHER" id="PTHR44688">
    <property type="entry name" value="DNA-BINDING TRANSCRIPTIONAL ACTIVATOR DEVR_DOSR"/>
    <property type="match status" value="1"/>
</dbReference>
<evidence type="ECO:0000256" key="2">
    <source>
        <dbReference type="ARBA" id="ARBA00023125"/>
    </source>
</evidence>
<organism evidence="5">
    <name type="scientific">uncultured Dysgonomonas sp</name>
    <dbReference type="NCBI Taxonomy" id="206096"/>
    <lineage>
        <taxon>Bacteria</taxon>
        <taxon>Pseudomonadati</taxon>
        <taxon>Bacteroidota</taxon>
        <taxon>Bacteroidia</taxon>
        <taxon>Bacteroidales</taxon>
        <taxon>Dysgonomonadaceae</taxon>
        <taxon>Dysgonomonas</taxon>
        <taxon>environmental samples</taxon>
    </lineage>
</organism>
<evidence type="ECO:0000313" key="5">
    <source>
        <dbReference type="EMBL" id="SBV91976.1"/>
    </source>
</evidence>
<keyword evidence="2" id="KW-0238">DNA-binding</keyword>
<dbReference type="InterPro" id="IPR000792">
    <property type="entry name" value="Tscrpt_reg_LuxR_C"/>
</dbReference>
<accession>A0A212IXP5</accession>
<dbReference type="PROSITE" id="PS00622">
    <property type="entry name" value="HTH_LUXR_1"/>
    <property type="match status" value="1"/>
</dbReference>